<proteinExistence type="predicted"/>
<reference evidence="1 2" key="1">
    <citation type="submission" date="2022-06" db="EMBL/GenBank/DDBJ databases">
        <title>Sequencing the genomes of 1000 actinobacteria strains.</title>
        <authorList>
            <person name="Klenk H.-P."/>
        </authorList>
    </citation>
    <scope>NUCLEOTIDE SEQUENCE [LARGE SCALE GENOMIC DNA]</scope>
    <source>
        <strain evidence="1 2">DSM 44170</strain>
    </source>
</reference>
<gene>
    <name evidence="1" type="ORF">HD595_004436</name>
</gene>
<name>A0ABT1K2T7_9ACTN</name>
<organism evidence="1 2">
    <name type="scientific">Nonomuraea roseoviolacea subsp. carminata</name>
    <dbReference type="NCBI Taxonomy" id="160689"/>
    <lineage>
        <taxon>Bacteria</taxon>
        <taxon>Bacillati</taxon>
        <taxon>Actinomycetota</taxon>
        <taxon>Actinomycetes</taxon>
        <taxon>Streptosporangiales</taxon>
        <taxon>Streptosporangiaceae</taxon>
        <taxon>Nonomuraea</taxon>
    </lineage>
</organism>
<sequence length="38" mass="4061">MARFGVHVPPKAAQHLRAVSRPEAAMARFGVHVPPEAA</sequence>
<protein>
    <submittedName>
        <fullName evidence="1">Uncharacterized protein</fullName>
    </submittedName>
</protein>
<accession>A0ABT1K2T7</accession>
<evidence type="ECO:0000313" key="1">
    <source>
        <dbReference type="EMBL" id="MCP2348314.1"/>
    </source>
</evidence>
<dbReference type="Proteomes" id="UP001320766">
    <property type="component" value="Unassembled WGS sequence"/>
</dbReference>
<dbReference type="EMBL" id="JAMZEC010000001">
    <property type="protein sequence ID" value="MCP2348314.1"/>
    <property type="molecule type" value="Genomic_DNA"/>
</dbReference>
<comment type="caution">
    <text evidence="1">The sequence shown here is derived from an EMBL/GenBank/DDBJ whole genome shotgun (WGS) entry which is preliminary data.</text>
</comment>
<keyword evidence="2" id="KW-1185">Reference proteome</keyword>
<evidence type="ECO:0000313" key="2">
    <source>
        <dbReference type="Proteomes" id="UP001320766"/>
    </source>
</evidence>